<keyword evidence="1" id="KW-0472">Membrane</keyword>
<dbReference type="PANTHER" id="PTHR43478:SF1">
    <property type="entry name" value="NA+_H+ ANTIPORTER NHAC-LIKE C-TERMINAL DOMAIN-CONTAINING PROTEIN"/>
    <property type="match status" value="1"/>
</dbReference>
<dbReference type="PANTHER" id="PTHR43478">
    <property type="entry name" value="NA+/H+ ANTIPORTER-RELATED"/>
    <property type="match status" value="1"/>
</dbReference>
<evidence type="ECO:0000313" key="2">
    <source>
        <dbReference type="EMBL" id="SVB63334.1"/>
    </source>
</evidence>
<reference evidence="2" key="1">
    <citation type="submission" date="2018-05" db="EMBL/GenBank/DDBJ databases">
        <authorList>
            <person name="Lanie J.A."/>
            <person name="Ng W.-L."/>
            <person name="Kazmierczak K.M."/>
            <person name="Andrzejewski T.M."/>
            <person name="Davidsen T.M."/>
            <person name="Wayne K.J."/>
            <person name="Tettelin H."/>
            <person name="Glass J.I."/>
            <person name="Rusch D."/>
            <person name="Podicherti R."/>
            <person name="Tsui H.-C.T."/>
            <person name="Winkler M.E."/>
        </authorList>
    </citation>
    <scope>NUCLEOTIDE SEQUENCE</scope>
</reference>
<dbReference type="EMBL" id="UINC01050413">
    <property type="protein sequence ID" value="SVB63334.1"/>
    <property type="molecule type" value="Genomic_DNA"/>
</dbReference>
<dbReference type="AlphaFoldDB" id="A0A382FLW1"/>
<feature type="transmembrane region" description="Helical" evidence="1">
    <location>
        <begin position="63"/>
        <end position="81"/>
    </location>
</feature>
<keyword evidence="1" id="KW-1133">Transmembrane helix</keyword>
<organism evidence="2">
    <name type="scientific">marine metagenome</name>
    <dbReference type="NCBI Taxonomy" id="408172"/>
    <lineage>
        <taxon>unclassified sequences</taxon>
        <taxon>metagenomes</taxon>
        <taxon>ecological metagenomes</taxon>
    </lineage>
</organism>
<protein>
    <submittedName>
        <fullName evidence="2">Uncharacterized protein</fullName>
    </submittedName>
</protein>
<evidence type="ECO:0000256" key="1">
    <source>
        <dbReference type="SAM" id="Phobius"/>
    </source>
</evidence>
<gene>
    <name evidence="2" type="ORF">METZ01_LOCUS216188</name>
</gene>
<accession>A0A382FLW1</accession>
<sequence>MTYLKKKIFLLLAIAMALMFRQVLLSLVAGGLLGALLHSGYHPFMAIVHHADQLILTRVISRWSASVLLVIVILGGLIGVITRNGSVFGVVDLVSGWARTRRPGQLATMAMGLSSRTSLVTGGMAHYLIIWLVGKPPYETVTAPMPGDVVTVKVSE</sequence>
<name>A0A382FLW1_9ZZZZ</name>
<proteinExistence type="predicted"/>
<keyword evidence="1" id="KW-0812">Transmembrane</keyword>